<dbReference type="CDD" id="cd00448">
    <property type="entry name" value="YjgF_YER057c_UK114_family"/>
    <property type="match status" value="1"/>
</dbReference>
<proteinExistence type="predicted"/>
<accession>A0AAP5Q4D4</accession>
<dbReference type="Pfam" id="PF01042">
    <property type="entry name" value="Ribonuc_L-PSP"/>
    <property type="match status" value="1"/>
</dbReference>
<dbReference type="PANTHER" id="PTHR11803">
    <property type="entry name" value="2-IMINOBUTANOATE/2-IMINOPROPANOATE DEAMINASE RIDA"/>
    <property type="match status" value="1"/>
</dbReference>
<dbReference type="InterPro" id="IPR035959">
    <property type="entry name" value="RutC-like_sf"/>
</dbReference>
<organism evidence="1 2">
    <name type="scientific">Paraburkholderia fungorum</name>
    <dbReference type="NCBI Taxonomy" id="134537"/>
    <lineage>
        <taxon>Bacteria</taxon>
        <taxon>Pseudomonadati</taxon>
        <taxon>Pseudomonadota</taxon>
        <taxon>Betaproteobacteria</taxon>
        <taxon>Burkholderiales</taxon>
        <taxon>Burkholderiaceae</taxon>
        <taxon>Paraburkholderia</taxon>
    </lineage>
</organism>
<evidence type="ECO:0000313" key="1">
    <source>
        <dbReference type="EMBL" id="MDT8836933.1"/>
    </source>
</evidence>
<dbReference type="Proteomes" id="UP001246473">
    <property type="component" value="Unassembled WGS sequence"/>
</dbReference>
<comment type="caution">
    <text evidence="1">The sequence shown here is derived from an EMBL/GenBank/DDBJ whole genome shotgun (WGS) entry which is preliminary data.</text>
</comment>
<reference evidence="1" key="1">
    <citation type="submission" date="2022-08" db="EMBL/GenBank/DDBJ databases">
        <authorList>
            <person name="Kim S.-J."/>
        </authorList>
    </citation>
    <scope>NUCLEOTIDE SEQUENCE</scope>
    <source>
        <strain evidence="1">KJ</strain>
    </source>
</reference>
<dbReference type="GO" id="GO:0019239">
    <property type="term" value="F:deaminase activity"/>
    <property type="evidence" value="ECO:0007669"/>
    <property type="project" value="TreeGrafter"/>
</dbReference>
<evidence type="ECO:0000313" key="2">
    <source>
        <dbReference type="Proteomes" id="UP001246473"/>
    </source>
</evidence>
<gene>
    <name evidence="1" type="ORF">ParKJ_05875</name>
</gene>
<dbReference type="SUPFAM" id="SSF55298">
    <property type="entry name" value="YjgF-like"/>
    <property type="match status" value="1"/>
</dbReference>
<dbReference type="RefSeq" id="WP_030099157.1">
    <property type="nucleotide sequence ID" value="NZ_CP099645.1"/>
</dbReference>
<dbReference type="InterPro" id="IPR006175">
    <property type="entry name" value="YjgF/YER057c/UK114"/>
</dbReference>
<dbReference type="Gene3D" id="3.30.1330.40">
    <property type="entry name" value="RutC-like"/>
    <property type="match status" value="1"/>
</dbReference>
<sequence length="137" mass="14729">MDVSTKFWMVEDAPTPVGPFSHATEQSGWVFLTGQMPTLPDDDSAPLPEGVAAQTTQVMDNLVLVLKGIGLGLEHVVSARIFLAEFKRDYATMNAVYAARFPQGKLPARTCIGVTGLARDALVEIDFIAHRPDSAAA</sequence>
<dbReference type="PANTHER" id="PTHR11803:SF39">
    <property type="entry name" value="2-IMINOBUTANOATE_2-IMINOPROPANOATE DEAMINASE"/>
    <property type="match status" value="1"/>
</dbReference>
<name>A0AAP5Q4D4_9BURK</name>
<dbReference type="GO" id="GO:0005829">
    <property type="term" value="C:cytosol"/>
    <property type="evidence" value="ECO:0007669"/>
    <property type="project" value="TreeGrafter"/>
</dbReference>
<dbReference type="EMBL" id="JANSLM010000002">
    <property type="protein sequence ID" value="MDT8836933.1"/>
    <property type="molecule type" value="Genomic_DNA"/>
</dbReference>
<protein>
    <submittedName>
        <fullName evidence="1">RidA family protein</fullName>
    </submittedName>
</protein>
<dbReference type="AlphaFoldDB" id="A0AAP5Q4D4"/>